<reference evidence="2 3" key="1">
    <citation type="submission" date="2019-06" db="EMBL/GenBank/DDBJ databases">
        <title>Genomic Encyclopedia of Archaeal and Bacterial Type Strains, Phase II (KMG-II): from individual species to whole genera.</title>
        <authorList>
            <person name="Goeker M."/>
        </authorList>
    </citation>
    <scope>NUCLEOTIDE SEQUENCE [LARGE SCALE GENOMIC DNA]</scope>
    <source>
        <strain evidence="2 3">DSM 18423</strain>
    </source>
</reference>
<accession>A0A543KGT2</accession>
<feature type="domain" description="DUF7742" evidence="1">
    <location>
        <begin position="2"/>
        <end position="87"/>
    </location>
</feature>
<protein>
    <recommendedName>
        <fullName evidence="1">DUF7742 domain-containing protein</fullName>
    </recommendedName>
</protein>
<comment type="caution">
    <text evidence="2">The sequence shown here is derived from an EMBL/GenBank/DDBJ whole genome shotgun (WGS) entry which is preliminary data.</text>
</comment>
<name>A0A543KGT2_9RHOB</name>
<sequence length="131" mass="14581">MREITQGDICAAARVLLAHPKRDWPTLMAQMLYEAHVADCYRKRFRRAHPRLGTGSLMSVALARGPVPVPVAADSASLVATGAVIAAVLAWRADRQRKAWLRDESPFPCCAQRPISAPWHKHPFCNSRISR</sequence>
<dbReference type="RefSeq" id="WP_142082810.1">
    <property type="nucleotide sequence ID" value="NZ_VFPT01000001.1"/>
</dbReference>
<dbReference type="Proteomes" id="UP000320582">
    <property type="component" value="Unassembled WGS sequence"/>
</dbReference>
<evidence type="ECO:0000313" key="2">
    <source>
        <dbReference type="EMBL" id="TQM94285.1"/>
    </source>
</evidence>
<dbReference type="Pfam" id="PF24891">
    <property type="entry name" value="DUF7742"/>
    <property type="match status" value="1"/>
</dbReference>
<gene>
    <name evidence="2" type="ORF">BD293_2956</name>
</gene>
<evidence type="ECO:0000259" key="1">
    <source>
        <dbReference type="Pfam" id="PF24891"/>
    </source>
</evidence>
<dbReference type="EMBL" id="VFPT01000001">
    <property type="protein sequence ID" value="TQM94285.1"/>
    <property type="molecule type" value="Genomic_DNA"/>
</dbReference>
<proteinExistence type="predicted"/>
<dbReference type="InterPro" id="IPR056644">
    <property type="entry name" value="DUF7742"/>
</dbReference>
<dbReference type="OrthoDB" id="7863415at2"/>
<keyword evidence="3" id="KW-1185">Reference proteome</keyword>
<organism evidence="2 3">
    <name type="scientific">Roseinatronobacter monicus</name>
    <dbReference type="NCBI Taxonomy" id="393481"/>
    <lineage>
        <taxon>Bacteria</taxon>
        <taxon>Pseudomonadati</taxon>
        <taxon>Pseudomonadota</taxon>
        <taxon>Alphaproteobacteria</taxon>
        <taxon>Rhodobacterales</taxon>
        <taxon>Paracoccaceae</taxon>
        <taxon>Roseinatronobacter</taxon>
    </lineage>
</organism>
<evidence type="ECO:0000313" key="3">
    <source>
        <dbReference type="Proteomes" id="UP000320582"/>
    </source>
</evidence>
<dbReference type="AlphaFoldDB" id="A0A543KGT2"/>